<protein>
    <submittedName>
        <fullName evidence="1">Uncharacterized protein</fullName>
    </submittedName>
</protein>
<reference evidence="1 2" key="1">
    <citation type="submission" date="2019-07" db="EMBL/GenBank/DDBJ databases">
        <title>De Novo Assembly of kiwifruit Actinidia rufa.</title>
        <authorList>
            <person name="Sugita-Konishi S."/>
            <person name="Sato K."/>
            <person name="Mori E."/>
            <person name="Abe Y."/>
            <person name="Kisaki G."/>
            <person name="Hamano K."/>
            <person name="Suezawa K."/>
            <person name="Otani M."/>
            <person name="Fukuda T."/>
            <person name="Manabe T."/>
            <person name="Gomi K."/>
            <person name="Tabuchi M."/>
            <person name="Akimitsu K."/>
            <person name="Kataoka I."/>
        </authorList>
    </citation>
    <scope>NUCLEOTIDE SEQUENCE [LARGE SCALE GENOMIC DNA]</scope>
    <source>
        <strain evidence="2">cv. Fuchu</strain>
    </source>
</reference>
<sequence>MGPAAIASKMTIFNKDPALHNQERGKDVSGGVANRFRMLAEKDGGVLSSPEELCVVPVQTLPGVQTRQSSKRIPRSTFTRQPSCVLAWREPSTSDNVGPSGLVILSLAIQYPQQYLGINELAPLAPLNLELATHDNSATTTYILMSITELPYSTAIYTESTITFFQPSALSALAIHSSSIGPLLKHKLDLIQ</sequence>
<keyword evidence="2" id="KW-1185">Reference proteome</keyword>
<accession>A0A7J0GV24</accession>
<gene>
    <name evidence="1" type="ORF">Acr_24g0008950</name>
</gene>
<organism evidence="1 2">
    <name type="scientific">Actinidia rufa</name>
    <dbReference type="NCBI Taxonomy" id="165716"/>
    <lineage>
        <taxon>Eukaryota</taxon>
        <taxon>Viridiplantae</taxon>
        <taxon>Streptophyta</taxon>
        <taxon>Embryophyta</taxon>
        <taxon>Tracheophyta</taxon>
        <taxon>Spermatophyta</taxon>
        <taxon>Magnoliopsida</taxon>
        <taxon>eudicotyledons</taxon>
        <taxon>Gunneridae</taxon>
        <taxon>Pentapetalae</taxon>
        <taxon>asterids</taxon>
        <taxon>Ericales</taxon>
        <taxon>Actinidiaceae</taxon>
        <taxon>Actinidia</taxon>
    </lineage>
</organism>
<evidence type="ECO:0000313" key="2">
    <source>
        <dbReference type="Proteomes" id="UP000585474"/>
    </source>
</evidence>
<dbReference type="Proteomes" id="UP000585474">
    <property type="component" value="Unassembled WGS sequence"/>
</dbReference>
<name>A0A7J0GV24_9ERIC</name>
<evidence type="ECO:0000313" key="1">
    <source>
        <dbReference type="EMBL" id="GFZ14705.1"/>
    </source>
</evidence>
<comment type="caution">
    <text evidence="1">The sequence shown here is derived from an EMBL/GenBank/DDBJ whole genome shotgun (WGS) entry which is preliminary data.</text>
</comment>
<dbReference type="AlphaFoldDB" id="A0A7J0GV24"/>
<proteinExistence type="predicted"/>
<dbReference type="EMBL" id="BJWL01000024">
    <property type="protein sequence ID" value="GFZ14705.1"/>
    <property type="molecule type" value="Genomic_DNA"/>
</dbReference>